<evidence type="ECO:0000256" key="10">
    <source>
        <dbReference type="ARBA" id="ARBA00023136"/>
    </source>
</evidence>
<evidence type="ECO:0000256" key="2">
    <source>
        <dbReference type="ARBA" id="ARBA00009634"/>
    </source>
</evidence>
<dbReference type="Gene3D" id="3.80.10.10">
    <property type="entry name" value="Ribonuclease Inhibitor"/>
    <property type="match status" value="2"/>
</dbReference>
<evidence type="ECO:0000256" key="7">
    <source>
        <dbReference type="ARBA" id="ARBA00022737"/>
    </source>
</evidence>
<evidence type="ECO:0000256" key="9">
    <source>
        <dbReference type="ARBA" id="ARBA00022989"/>
    </source>
</evidence>
<accession>A0A8S3QEJ4</accession>
<evidence type="ECO:0000256" key="5">
    <source>
        <dbReference type="ARBA" id="ARBA00022692"/>
    </source>
</evidence>
<comment type="similarity">
    <text evidence="2">Belongs to the Toll-like receptor family.</text>
</comment>
<evidence type="ECO:0000256" key="8">
    <source>
        <dbReference type="ARBA" id="ARBA00022859"/>
    </source>
</evidence>
<evidence type="ECO:0000256" key="3">
    <source>
        <dbReference type="ARBA" id="ARBA00022588"/>
    </source>
</evidence>
<comment type="caution">
    <text evidence="15">The sequence shown here is derived from an EMBL/GenBank/DDBJ whole genome shotgun (WGS) entry which is preliminary data.</text>
</comment>
<keyword evidence="16" id="KW-1185">Reference proteome</keyword>
<dbReference type="SUPFAM" id="SSF52200">
    <property type="entry name" value="Toll/Interleukin receptor TIR domain"/>
    <property type="match status" value="1"/>
</dbReference>
<dbReference type="GO" id="GO:0005886">
    <property type="term" value="C:plasma membrane"/>
    <property type="evidence" value="ECO:0007669"/>
    <property type="project" value="TreeGrafter"/>
</dbReference>
<evidence type="ECO:0000313" key="15">
    <source>
        <dbReference type="EMBL" id="CAG2193883.1"/>
    </source>
</evidence>
<dbReference type="Pfam" id="PF13855">
    <property type="entry name" value="LRR_8"/>
    <property type="match status" value="1"/>
</dbReference>
<dbReference type="PROSITE" id="PS50104">
    <property type="entry name" value="TIR"/>
    <property type="match status" value="1"/>
</dbReference>
<dbReference type="OrthoDB" id="1421090at2759"/>
<evidence type="ECO:0000313" key="16">
    <source>
        <dbReference type="Proteomes" id="UP000683360"/>
    </source>
</evidence>
<evidence type="ECO:0000256" key="11">
    <source>
        <dbReference type="ARBA" id="ARBA00023170"/>
    </source>
</evidence>
<evidence type="ECO:0000256" key="1">
    <source>
        <dbReference type="ARBA" id="ARBA00004479"/>
    </source>
</evidence>
<dbReference type="AlphaFoldDB" id="A0A8S3QEJ4"/>
<keyword evidence="10 13" id="KW-0472">Membrane</keyword>
<dbReference type="Gene3D" id="3.40.50.10140">
    <property type="entry name" value="Toll/interleukin-1 receptor homology (TIR) domain"/>
    <property type="match status" value="1"/>
</dbReference>
<keyword evidence="3" id="KW-0399">Innate immunity</keyword>
<dbReference type="Proteomes" id="UP000683360">
    <property type="component" value="Unassembled WGS sequence"/>
</dbReference>
<dbReference type="GO" id="GO:0038023">
    <property type="term" value="F:signaling receptor activity"/>
    <property type="evidence" value="ECO:0007669"/>
    <property type="project" value="TreeGrafter"/>
</dbReference>
<organism evidence="15 16">
    <name type="scientific">Mytilus edulis</name>
    <name type="common">Blue mussel</name>
    <dbReference type="NCBI Taxonomy" id="6550"/>
    <lineage>
        <taxon>Eukaryota</taxon>
        <taxon>Metazoa</taxon>
        <taxon>Spiralia</taxon>
        <taxon>Lophotrochozoa</taxon>
        <taxon>Mollusca</taxon>
        <taxon>Bivalvia</taxon>
        <taxon>Autobranchia</taxon>
        <taxon>Pteriomorphia</taxon>
        <taxon>Mytilida</taxon>
        <taxon>Mytiloidea</taxon>
        <taxon>Mytilidae</taxon>
        <taxon>Mytilinae</taxon>
        <taxon>Mytilus</taxon>
    </lineage>
</organism>
<dbReference type="PANTHER" id="PTHR24365">
    <property type="entry name" value="TOLL-LIKE RECEPTOR"/>
    <property type="match status" value="1"/>
</dbReference>
<feature type="transmembrane region" description="Helical" evidence="13">
    <location>
        <begin position="496"/>
        <end position="522"/>
    </location>
</feature>
<keyword evidence="9 13" id="KW-1133">Transmembrane helix</keyword>
<keyword evidence="4" id="KW-0433">Leucine-rich repeat</keyword>
<feature type="domain" description="TIR" evidence="14">
    <location>
        <begin position="552"/>
        <end position="693"/>
    </location>
</feature>
<dbReference type="Pfam" id="PF01582">
    <property type="entry name" value="TIR"/>
    <property type="match status" value="1"/>
</dbReference>
<proteinExistence type="inferred from homology"/>
<dbReference type="InterPro" id="IPR032675">
    <property type="entry name" value="LRR_dom_sf"/>
</dbReference>
<name>A0A8S3QEJ4_MYTED</name>
<evidence type="ECO:0000256" key="12">
    <source>
        <dbReference type="ARBA" id="ARBA00023180"/>
    </source>
</evidence>
<gene>
    <name evidence="15" type="ORF">MEDL_9046</name>
</gene>
<dbReference type="GO" id="GO:0007165">
    <property type="term" value="P:signal transduction"/>
    <property type="evidence" value="ECO:0007669"/>
    <property type="project" value="InterPro"/>
</dbReference>
<dbReference type="InterPro" id="IPR001611">
    <property type="entry name" value="Leu-rich_rpt"/>
</dbReference>
<evidence type="ECO:0000256" key="6">
    <source>
        <dbReference type="ARBA" id="ARBA00022729"/>
    </source>
</evidence>
<keyword evidence="7" id="KW-0677">Repeat</keyword>
<dbReference type="EMBL" id="CAJPWZ010000467">
    <property type="protein sequence ID" value="CAG2193883.1"/>
    <property type="molecule type" value="Genomic_DNA"/>
</dbReference>
<evidence type="ECO:0000259" key="14">
    <source>
        <dbReference type="PROSITE" id="PS50104"/>
    </source>
</evidence>
<protein>
    <recommendedName>
        <fullName evidence="14">TIR domain-containing protein</fullName>
    </recommendedName>
</protein>
<keyword evidence="8" id="KW-0391">Immunity</keyword>
<dbReference type="PROSITE" id="PS51450">
    <property type="entry name" value="LRR"/>
    <property type="match status" value="3"/>
</dbReference>
<keyword evidence="6" id="KW-0732">Signal</keyword>
<dbReference type="InterPro" id="IPR000157">
    <property type="entry name" value="TIR_dom"/>
</dbReference>
<evidence type="ECO:0000256" key="4">
    <source>
        <dbReference type="ARBA" id="ARBA00022614"/>
    </source>
</evidence>
<dbReference type="PRINTS" id="PR01537">
    <property type="entry name" value="INTRLKN1R1F"/>
</dbReference>
<evidence type="ECO:0000256" key="13">
    <source>
        <dbReference type="SAM" id="Phobius"/>
    </source>
</evidence>
<reference evidence="15" key="1">
    <citation type="submission" date="2021-03" db="EMBL/GenBank/DDBJ databases">
        <authorList>
            <person name="Bekaert M."/>
        </authorList>
    </citation>
    <scope>NUCLEOTIDE SEQUENCE</scope>
</reference>
<dbReference type="FunFam" id="3.40.50.10140:FF:000001">
    <property type="entry name" value="Toll-like receptor 2"/>
    <property type="match status" value="1"/>
</dbReference>
<dbReference type="GO" id="GO:0045087">
    <property type="term" value="P:innate immune response"/>
    <property type="evidence" value="ECO:0007669"/>
    <property type="project" value="UniProtKB-KW"/>
</dbReference>
<dbReference type="SMART" id="SM00369">
    <property type="entry name" value="LRR_TYP"/>
    <property type="match status" value="4"/>
</dbReference>
<dbReference type="SMART" id="SM00255">
    <property type="entry name" value="TIR"/>
    <property type="match status" value="1"/>
</dbReference>
<dbReference type="SUPFAM" id="SSF52058">
    <property type="entry name" value="L domain-like"/>
    <property type="match status" value="1"/>
</dbReference>
<dbReference type="InterPro" id="IPR035897">
    <property type="entry name" value="Toll_tir_struct_dom_sf"/>
</dbReference>
<keyword evidence="5 13" id="KW-0812">Transmembrane</keyword>
<dbReference type="PANTHER" id="PTHR24365:SF541">
    <property type="entry name" value="PROTEIN TOLL-RELATED"/>
    <property type="match status" value="1"/>
</dbReference>
<keyword evidence="12" id="KW-0325">Glycoprotein</keyword>
<comment type="subcellular location">
    <subcellularLocation>
        <location evidence="1">Membrane</location>
        <topology evidence="1">Single-pass type I membrane protein</topology>
    </subcellularLocation>
</comment>
<sequence length="695" mass="81273">MQLNCTSFYEKGELNIDCSRKNLTKIPDLIPNNTVYLNLCHNRIKEIPNNIFQHLTKLIVLDLSFNKLQSINQQTFTGLKNLRRLQMNNNKLGYNIEQFPPGSFRSLQSLTHLRIQDNEDFLEIEPFIFPDKTISDLKMLEKLELDMDDEKVRKKPILVLGKGYSSLHNLYSLSSEQCDLFIKNNTFKYTQHLTNLYFHVCYRFVLQTPYAFSKLKQLRIFHLSMSSRFNLHLYSETELINLILAVSQSPIEILVLSNILKRNTTFTYKEINNALILHKPPIRELTLANNSGIVFLKAERIPVPISLQKLDFSGNSFHQISLNLTYVKYLNLEENNLGNYLAENSYMLTQDSVLEYISLSSNSIYKLNSAMFIQQPYLKFIDLSFNFLTDVHFDLSPIKQLKILNLTNNSITFLDDLSMLNIEKALMKSSNAKIDLSNNLFQCTCNRLRFLKWMLRNQKHLINFPQYKCITVNGSNVVSNSLEEKINHLHADCTRFFNMVIIGIMSFAIISFIGVLLTVIVYRKRQKLQYIYYRAKFTFTSKLNLNKDLGEYHYDAFVSYSDNDRNFVINDCIQNLEEDGNLKLCLHQRDFTPGEDIADNIINAIQNSRKTICVISKAFLESYYCMFEFNMARMESIHSRNGKNVLFLIFYENLLPKEIPLVLHEIIQKQTYIEYPNDEYGNKIFWGKIKEALQI</sequence>
<keyword evidence="11" id="KW-0675">Receptor</keyword>
<dbReference type="InterPro" id="IPR003591">
    <property type="entry name" value="Leu-rich_rpt_typical-subtyp"/>
</dbReference>